<dbReference type="RefSeq" id="WP_079604041.1">
    <property type="nucleotide sequence ID" value="NZ_LT670817.1"/>
</dbReference>
<gene>
    <name evidence="1" type="ORF">SAMN05443248_5420</name>
</gene>
<evidence type="ECO:0000313" key="2">
    <source>
        <dbReference type="Proteomes" id="UP000189796"/>
    </source>
</evidence>
<sequence>MRAVTGHINVARSIFDHPMFDDGRPLSPREAWLWLISNAAWRPMQVMVRNGRSQQLVSLERGQLTYSRSFLRVAWSWKSDKSVRTFLAKLRQEQMIDLQTGQLQTVISICNYGVFQHGGSPAGPANGPLEGQQRASNGPEENIISIKEKMLPPPSPSGFDEWYSVYPKKKQPQAAKRAFAKAIGSGAITLDALMAKTKAFAVETNWPALSKRDRQFIPYPASWLNAGAYHDEPEGGGGEPVPVARDPRSFTDGDWQKRLTYFQDSQTWLEVWGAKPGEPGCLVPSHLLLTPVSSAKGAA</sequence>
<reference evidence="1 2" key="1">
    <citation type="submission" date="2016-11" db="EMBL/GenBank/DDBJ databases">
        <authorList>
            <person name="Jaros S."/>
            <person name="Januszkiewicz K."/>
            <person name="Wedrychowicz H."/>
        </authorList>
    </citation>
    <scope>NUCLEOTIDE SEQUENCE [LARGE SCALE GENOMIC DNA]</scope>
    <source>
        <strain evidence="1 2">GAS138</strain>
    </source>
</reference>
<organism evidence="1 2">
    <name type="scientific">Bradyrhizobium erythrophlei</name>
    <dbReference type="NCBI Taxonomy" id="1437360"/>
    <lineage>
        <taxon>Bacteria</taxon>
        <taxon>Pseudomonadati</taxon>
        <taxon>Pseudomonadota</taxon>
        <taxon>Alphaproteobacteria</taxon>
        <taxon>Hyphomicrobiales</taxon>
        <taxon>Nitrobacteraceae</taxon>
        <taxon>Bradyrhizobium</taxon>
    </lineage>
</organism>
<accession>A0A1M5UFZ6</accession>
<dbReference type="Proteomes" id="UP000189796">
    <property type="component" value="Chromosome I"/>
</dbReference>
<dbReference type="AlphaFoldDB" id="A0A1M5UFZ6"/>
<dbReference type="OrthoDB" id="7876586at2"/>
<name>A0A1M5UFZ6_9BRAD</name>
<proteinExistence type="predicted"/>
<protein>
    <submittedName>
        <fullName evidence="1">Uncharacterized protein</fullName>
    </submittedName>
</protein>
<dbReference type="EMBL" id="LT670817">
    <property type="protein sequence ID" value="SHH61756.1"/>
    <property type="molecule type" value="Genomic_DNA"/>
</dbReference>
<evidence type="ECO:0000313" key="1">
    <source>
        <dbReference type="EMBL" id="SHH61756.1"/>
    </source>
</evidence>